<dbReference type="PANTHER" id="PTHR13195">
    <property type="entry name" value="PSEUDOURIDINE SYNTHASE-RELATED"/>
    <property type="match status" value="1"/>
</dbReference>
<feature type="region of interest" description="Disordered" evidence="2">
    <location>
        <begin position="1"/>
        <end position="32"/>
    </location>
</feature>
<keyword evidence="5" id="KW-1185">Reference proteome</keyword>
<dbReference type="InterPro" id="IPR039048">
    <property type="entry name" value="Trub2"/>
</dbReference>
<dbReference type="GO" id="GO:0001522">
    <property type="term" value="P:pseudouridine synthesis"/>
    <property type="evidence" value="ECO:0007669"/>
    <property type="project" value="InterPro"/>
</dbReference>
<feature type="domain" description="Pseudouridine synthase II N-terminal" evidence="3">
    <location>
        <begin position="409"/>
        <end position="552"/>
    </location>
</feature>
<protein>
    <submittedName>
        <fullName evidence="4">TruB pseudouridine synthase family member 2</fullName>
    </submittedName>
</protein>
<organism evidence="4 5">
    <name type="scientific">Falco tinnunculus</name>
    <name type="common">Common kestrel</name>
    <dbReference type="NCBI Taxonomy" id="100819"/>
    <lineage>
        <taxon>Eukaryota</taxon>
        <taxon>Metazoa</taxon>
        <taxon>Chordata</taxon>
        <taxon>Craniata</taxon>
        <taxon>Vertebrata</taxon>
        <taxon>Euteleostomi</taxon>
        <taxon>Archelosauria</taxon>
        <taxon>Archosauria</taxon>
        <taxon>Dinosauria</taxon>
        <taxon>Saurischia</taxon>
        <taxon>Theropoda</taxon>
        <taxon>Coelurosauria</taxon>
        <taxon>Aves</taxon>
        <taxon>Neognathae</taxon>
        <taxon>Neoaves</taxon>
        <taxon>Telluraves</taxon>
        <taxon>Australaves</taxon>
        <taxon>Falconiformes</taxon>
        <taxon>Falconidae</taxon>
        <taxon>Falco</taxon>
    </lineage>
</organism>
<reference evidence="4" key="2">
    <citation type="submission" date="2025-09" db="UniProtKB">
        <authorList>
            <consortium name="Ensembl"/>
        </authorList>
    </citation>
    <scope>IDENTIFICATION</scope>
</reference>
<dbReference type="InterPro" id="IPR020103">
    <property type="entry name" value="PsdUridine_synth_cat_dom_sf"/>
</dbReference>
<dbReference type="GO" id="GO:0003723">
    <property type="term" value="F:RNA binding"/>
    <property type="evidence" value="ECO:0007669"/>
    <property type="project" value="InterPro"/>
</dbReference>
<dbReference type="Gene3D" id="3.30.2350.10">
    <property type="entry name" value="Pseudouridine synthase"/>
    <property type="match status" value="1"/>
</dbReference>
<dbReference type="Proteomes" id="UP000694562">
    <property type="component" value="Unplaced"/>
</dbReference>
<dbReference type="GO" id="GO:0009982">
    <property type="term" value="F:pseudouridine synthase activity"/>
    <property type="evidence" value="ECO:0007669"/>
    <property type="project" value="InterPro"/>
</dbReference>
<evidence type="ECO:0000259" key="3">
    <source>
        <dbReference type="Pfam" id="PF01509"/>
    </source>
</evidence>
<accession>A0A8C4TWR7</accession>
<comment type="similarity">
    <text evidence="1">Belongs to the pseudouridine synthase TruB family.</text>
</comment>
<evidence type="ECO:0000313" key="4">
    <source>
        <dbReference type="Ensembl" id="ENSFTIP00000003786.1"/>
    </source>
</evidence>
<feature type="region of interest" description="Disordered" evidence="2">
    <location>
        <begin position="78"/>
        <end position="331"/>
    </location>
</feature>
<name>A0A8C4TWR7_FALTI</name>
<feature type="compositionally biased region" description="Low complexity" evidence="2">
    <location>
        <begin position="203"/>
        <end position="216"/>
    </location>
</feature>
<feature type="compositionally biased region" description="Pro residues" evidence="2">
    <location>
        <begin position="229"/>
        <end position="238"/>
    </location>
</feature>
<dbReference type="InterPro" id="IPR002501">
    <property type="entry name" value="PsdUridine_synth_N"/>
</dbReference>
<dbReference type="PANTHER" id="PTHR13195:SF0">
    <property type="entry name" value="PSEUDOURIDYLATE SYNTHASE TRUB2, MITOCHONDRIAL"/>
    <property type="match status" value="1"/>
</dbReference>
<evidence type="ECO:0000313" key="5">
    <source>
        <dbReference type="Proteomes" id="UP000694562"/>
    </source>
</evidence>
<evidence type="ECO:0000256" key="2">
    <source>
        <dbReference type="SAM" id="MobiDB-lite"/>
    </source>
</evidence>
<dbReference type="SUPFAM" id="SSF55120">
    <property type="entry name" value="Pseudouridine synthase"/>
    <property type="match status" value="1"/>
</dbReference>
<dbReference type="Ensembl" id="ENSFTIT00000003951.1">
    <property type="protein sequence ID" value="ENSFTIP00000003786.1"/>
    <property type="gene ID" value="ENSFTIG00000002607.1"/>
</dbReference>
<dbReference type="OrthoDB" id="9995526at2759"/>
<reference evidence="4" key="1">
    <citation type="submission" date="2025-08" db="UniProtKB">
        <authorList>
            <consortium name="Ensembl"/>
        </authorList>
    </citation>
    <scope>IDENTIFICATION</scope>
</reference>
<feature type="compositionally biased region" description="Low complexity" evidence="2">
    <location>
        <begin position="255"/>
        <end position="284"/>
    </location>
</feature>
<dbReference type="Pfam" id="PF01509">
    <property type="entry name" value="TruB_N"/>
    <property type="match status" value="1"/>
</dbReference>
<dbReference type="OMA" id="WGCARGT"/>
<dbReference type="GO" id="GO:0006396">
    <property type="term" value="P:RNA processing"/>
    <property type="evidence" value="ECO:0007669"/>
    <property type="project" value="InterPro"/>
</dbReference>
<sequence>MGPKERACPHVSPPPTRRGMQRDAEGRTGGCGNLQGAVSSCLAVWAGQSSLWSPQGLPPCLKERPEGDTRAVLAAPGCPRLAGEGAGQKAFGREQAGSPRQGREPMDPRDLQPRSCSAPVPPWGPGMQEQARGPGDKQRGLGGTVGREPLGFAGGSPRPLSRSPLPAPDLSPALAPLPRVAPDSRRRGARPAHRACRGRRGPRAPSQRPAAPSAAGWWGCARGTAGSTLPPPPPPPCRVHPGPAARCGSARRCLRGAGAQAPARRAPVPTARAPLGLPAKAALAWGSGTRPEQRDPRPPQQPQRQHGPPRSGTGDCPGSARRGGAGRSGAAMAGPSGLFAVYKPPGVAWGRVRDALETRLLRELNAAPGRPPRHHVRFLPAPAGAPGLVAARVPLLADHPLVRGPRLGRLRIGAGHRLDSKASGVLVLGMGHGNRLLTDWYNCHLTRVYTVGGLFGKATDDFSDTGNLVEKTTFDHITREKLERILAVIQGTNHKALVMHSHIDMKTQEAYELAVKGLIRPMGKSPPIITAVRCLQFAPPEFQLEMHCLHETQQYLRRIVHEIGLELKSCAVCTQVRRIRDGVFTLDDALLRSQWNLQSIQNAIWNCQLKVTIELEKTLGHQGKSHLHKMDVDMAHAADS</sequence>
<feature type="compositionally biased region" description="Basic residues" evidence="2">
    <location>
        <begin position="187"/>
        <end position="202"/>
    </location>
</feature>
<proteinExistence type="inferred from homology"/>
<evidence type="ECO:0000256" key="1">
    <source>
        <dbReference type="ARBA" id="ARBA00008999"/>
    </source>
</evidence>
<feature type="compositionally biased region" description="Basic and acidic residues" evidence="2">
    <location>
        <begin position="101"/>
        <end position="112"/>
    </location>
</feature>
<feature type="compositionally biased region" description="Low complexity" evidence="2">
    <location>
        <begin position="156"/>
        <end position="178"/>
    </location>
</feature>
<dbReference type="AlphaFoldDB" id="A0A8C4TWR7"/>
<dbReference type="CDD" id="cd02868">
    <property type="entry name" value="PseudoU_synth_hTruB2_like"/>
    <property type="match status" value="1"/>
</dbReference>